<feature type="compositionally biased region" description="Basic and acidic residues" evidence="3">
    <location>
        <begin position="192"/>
        <end position="204"/>
    </location>
</feature>
<dbReference type="PRINTS" id="PR00313">
    <property type="entry name" value="CABNDNGRPT"/>
</dbReference>
<dbReference type="InterPro" id="IPR050557">
    <property type="entry name" value="RTX_toxin/Mannuronan_C5-epim"/>
</dbReference>
<feature type="region of interest" description="Disordered" evidence="3">
    <location>
        <begin position="36"/>
        <end position="57"/>
    </location>
</feature>
<comment type="subcellular location">
    <subcellularLocation>
        <location evidence="1">Secreted</location>
    </subcellularLocation>
</comment>
<dbReference type="PANTHER" id="PTHR38340">
    <property type="entry name" value="S-LAYER PROTEIN"/>
    <property type="match status" value="1"/>
</dbReference>
<dbReference type="InterPro" id="IPR018511">
    <property type="entry name" value="Hemolysin-typ_Ca-bd_CS"/>
</dbReference>
<evidence type="ECO:0000256" key="3">
    <source>
        <dbReference type="SAM" id="MobiDB-lite"/>
    </source>
</evidence>
<dbReference type="EMBL" id="JBHTMX010000070">
    <property type="protein sequence ID" value="MFD1332219.1"/>
    <property type="molecule type" value="Genomic_DNA"/>
</dbReference>
<dbReference type="PROSITE" id="PS00330">
    <property type="entry name" value="HEMOLYSIN_CALCIUM"/>
    <property type="match status" value="4"/>
</dbReference>
<dbReference type="Proteomes" id="UP001597171">
    <property type="component" value="Unassembled WGS sequence"/>
</dbReference>
<comment type="caution">
    <text evidence="4">The sequence shown here is derived from an EMBL/GenBank/DDBJ whole genome shotgun (WGS) entry which is preliminary data.</text>
</comment>
<keyword evidence="2" id="KW-0964">Secreted</keyword>
<gene>
    <name evidence="4" type="ORF">ACFQ4O_09445</name>
</gene>
<reference evidence="5" key="1">
    <citation type="journal article" date="2019" name="Int. J. Syst. Evol. Microbiol.">
        <title>The Global Catalogue of Microorganisms (GCM) 10K type strain sequencing project: providing services to taxonomists for standard genome sequencing and annotation.</title>
        <authorList>
            <consortium name="The Broad Institute Genomics Platform"/>
            <consortium name="The Broad Institute Genome Sequencing Center for Infectious Disease"/>
            <person name="Wu L."/>
            <person name="Ma J."/>
        </authorList>
    </citation>
    <scope>NUCLEOTIDE SEQUENCE [LARGE SCALE GENOMIC DNA]</scope>
    <source>
        <strain evidence="5">CCUG 61696</strain>
    </source>
</reference>
<organism evidence="4 5">
    <name type="scientific">Methylopila musalis</name>
    <dbReference type="NCBI Taxonomy" id="1134781"/>
    <lineage>
        <taxon>Bacteria</taxon>
        <taxon>Pseudomonadati</taxon>
        <taxon>Pseudomonadota</taxon>
        <taxon>Alphaproteobacteria</taxon>
        <taxon>Hyphomicrobiales</taxon>
        <taxon>Methylopilaceae</taxon>
        <taxon>Methylopila</taxon>
    </lineage>
</organism>
<dbReference type="RefSeq" id="WP_378775443.1">
    <property type="nucleotide sequence ID" value="NZ_JBHTMX010000070.1"/>
</dbReference>
<dbReference type="Pfam" id="PF00353">
    <property type="entry name" value="HemolysinCabind"/>
    <property type="match status" value="4"/>
</dbReference>
<feature type="region of interest" description="Disordered" evidence="3">
    <location>
        <begin position="141"/>
        <end position="242"/>
    </location>
</feature>
<accession>A0ABW3Z7I6</accession>
<keyword evidence="5" id="KW-1185">Reference proteome</keyword>
<dbReference type="SUPFAM" id="SSF51120">
    <property type="entry name" value="beta-Roll"/>
    <property type="match status" value="2"/>
</dbReference>
<evidence type="ECO:0000313" key="4">
    <source>
        <dbReference type="EMBL" id="MFD1332219.1"/>
    </source>
</evidence>
<dbReference type="InterPro" id="IPR011049">
    <property type="entry name" value="Serralysin-like_metalloprot_C"/>
</dbReference>
<name>A0ABW3Z7I6_9HYPH</name>
<evidence type="ECO:0000313" key="5">
    <source>
        <dbReference type="Proteomes" id="UP001597171"/>
    </source>
</evidence>
<proteinExistence type="predicted"/>
<sequence length="321" mass="32945">MADYRGTNGADTLTGGAGHDEIDGLGGADKLFGGAGNDELDGGSGDDVLDGGVGNDELEGGSGRDLFVYGAGRDEIDDFSLSDDRIQLADGLGVTSFSQLIAKGRSVDGGEDTLFDFGGGNTLLLEDVSLGSLKASHFVGLTGGSTPTEPSRDGDDTLTGTNQADYIDGRGGNDVIRGGRGDDELLGGYGDDQLHGDRGNDEIKGGPGNDILSGGLGNDDLEGGSGHDRLNGGAGRNELHGGRGRDTFVFHEGVTEVEDFQAGFDRLEIDASLGVSTFSQFIARATVTDGGEDLTFRFGAHELTLENVAIADLSASDVLFV</sequence>
<evidence type="ECO:0008006" key="6">
    <source>
        <dbReference type="Google" id="ProtNLM"/>
    </source>
</evidence>
<dbReference type="Gene3D" id="2.150.10.10">
    <property type="entry name" value="Serralysin-like metalloprotease, C-terminal"/>
    <property type="match status" value="3"/>
</dbReference>
<protein>
    <recommendedName>
        <fullName evidence="6">Calcium-binding protein</fullName>
    </recommendedName>
</protein>
<dbReference type="InterPro" id="IPR001343">
    <property type="entry name" value="Hemolysn_Ca-bd"/>
</dbReference>
<evidence type="ECO:0000256" key="1">
    <source>
        <dbReference type="ARBA" id="ARBA00004613"/>
    </source>
</evidence>
<evidence type="ECO:0000256" key="2">
    <source>
        <dbReference type="ARBA" id="ARBA00022525"/>
    </source>
</evidence>
<dbReference type="PANTHER" id="PTHR38340:SF1">
    <property type="entry name" value="S-LAYER PROTEIN"/>
    <property type="match status" value="1"/>
</dbReference>